<dbReference type="InterPro" id="IPR002575">
    <property type="entry name" value="Aminoglycoside_PTrfase"/>
</dbReference>
<reference evidence="2 3" key="1">
    <citation type="journal article" date="2017" name="Int. J. Syst. Evol. Microbiol.">
        <title>Bacillus mangrovi sp. nov., isolated from a sediment sample from a mangrove forest.</title>
        <authorList>
            <person name="Gupta V."/>
            <person name="Singh P.K."/>
            <person name="Korpole S."/>
            <person name="Tanuku N.R.S."/>
            <person name="Pinnaka A.K."/>
        </authorList>
    </citation>
    <scope>NUCLEOTIDE SEQUENCE [LARGE SCALE GENOMIC DNA]</scope>
    <source>
        <strain evidence="2 3">KCTC 33872</strain>
    </source>
</reference>
<dbReference type="Gene3D" id="3.30.200.20">
    <property type="entry name" value="Phosphorylase Kinase, domain 1"/>
    <property type="match status" value="1"/>
</dbReference>
<name>A0A7X2S3Q7_9BACI</name>
<protein>
    <submittedName>
        <fullName evidence="2">Spore coat protein YsxE</fullName>
    </submittedName>
</protein>
<dbReference type="PANTHER" id="PTHR39179:SF3">
    <property type="entry name" value="COTS-RELATED PROTEIN"/>
    <property type="match status" value="1"/>
</dbReference>
<dbReference type="GO" id="GO:0042601">
    <property type="term" value="C:endospore-forming forespore"/>
    <property type="evidence" value="ECO:0007669"/>
    <property type="project" value="TreeGrafter"/>
</dbReference>
<dbReference type="AlphaFoldDB" id="A0A7X2S3Q7"/>
<sequence length="338" mass="40110">MEDFQAILDQYQVKLEFAEQHSPRLVKVYSPQGTFGLKSLRNSRTKDFAERVRSVYENGYTHLVPIYRNVYGSLVTAGKESYYYLMPWLPDSQADERSARHDYLFKEAASLHRQTVQEIKLQGGEAEAGFEAMKKKWEDQKNAYEAYVEQCEKQWYLSPFELQAVTYFTETARATDFAIEKLEEWNEAMKEQETVRTAFNHGSLSVQHVVYDSSEKSYLLNFEKAHRAPPMNDLLQFFNKTFRTYPIRCEECVDWFYTYQKNFPFRKEEMPLFISYLAYPEAVYRIVLSPDHQNNKGSQLQKNRELIKAYWYFKNNEYFVMRLVDIENKKKAEAQAEG</sequence>
<dbReference type="NCBIfam" id="TIGR02904">
    <property type="entry name" value="spore_ysxE"/>
    <property type="match status" value="1"/>
</dbReference>
<dbReference type="InterPro" id="IPR014253">
    <property type="entry name" value="Spore_coat_YsxE"/>
</dbReference>
<dbReference type="Pfam" id="PF01636">
    <property type="entry name" value="APH"/>
    <property type="match status" value="1"/>
</dbReference>
<feature type="domain" description="Aminoglycoside phosphotransferase" evidence="1">
    <location>
        <begin position="17"/>
        <end position="240"/>
    </location>
</feature>
<dbReference type="RefSeq" id="WP_155111485.1">
    <property type="nucleotide sequence ID" value="NZ_WMIB01000003.1"/>
</dbReference>
<evidence type="ECO:0000259" key="1">
    <source>
        <dbReference type="Pfam" id="PF01636"/>
    </source>
</evidence>
<dbReference type="PANTHER" id="PTHR39179">
    <property type="entry name" value="SPORE COAT PROTEIN I"/>
    <property type="match status" value="1"/>
</dbReference>
<dbReference type="SUPFAM" id="SSF56112">
    <property type="entry name" value="Protein kinase-like (PK-like)"/>
    <property type="match status" value="1"/>
</dbReference>
<dbReference type="EMBL" id="WMIB01000003">
    <property type="protein sequence ID" value="MTH52955.1"/>
    <property type="molecule type" value="Genomic_DNA"/>
</dbReference>
<proteinExistence type="predicted"/>
<gene>
    <name evidence="2" type="primary">ysxE</name>
    <name evidence="2" type="ORF">GKZ89_05990</name>
</gene>
<evidence type="ECO:0000313" key="2">
    <source>
        <dbReference type="EMBL" id="MTH52955.1"/>
    </source>
</evidence>
<keyword evidence="3" id="KW-1185">Reference proteome</keyword>
<keyword evidence="2" id="KW-0167">Capsid protein</keyword>
<accession>A0A7X2S3Q7</accession>
<dbReference type="Gene3D" id="3.90.1200.10">
    <property type="match status" value="1"/>
</dbReference>
<organism evidence="2 3">
    <name type="scientific">Metabacillus mangrovi</name>
    <dbReference type="NCBI Taxonomy" id="1491830"/>
    <lineage>
        <taxon>Bacteria</taxon>
        <taxon>Bacillati</taxon>
        <taxon>Bacillota</taxon>
        <taxon>Bacilli</taxon>
        <taxon>Bacillales</taxon>
        <taxon>Bacillaceae</taxon>
        <taxon>Metabacillus</taxon>
    </lineage>
</organism>
<keyword evidence="2" id="KW-0946">Virion</keyword>
<dbReference type="InterPro" id="IPR011009">
    <property type="entry name" value="Kinase-like_dom_sf"/>
</dbReference>
<dbReference type="OrthoDB" id="2379727at2"/>
<dbReference type="InterPro" id="IPR047175">
    <property type="entry name" value="CotS-like"/>
</dbReference>
<comment type="caution">
    <text evidence="2">The sequence shown here is derived from an EMBL/GenBank/DDBJ whole genome shotgun (WGS) entry which is preliminary data.</text>
</comment>
<dbReference type="Proteomes" id="UP000434639">
    <property type="component" value="Unassembled WGS sequence"/>
</dbReference>
<evidence type="ECO:0000313" key="3">
    <source>
        <dbReference type="Proteomes" id="UP000434639"/>
    </source>
</evidence>